<dbReference type="EMBL" id="BSPC01000005">
    <property type="protein sequence ID" value="GLS17157.1"/>
    <property type="molecule type" value="Genomic_DNA"/>
</dbReference>
<sequence length="187" mass="20509">MRAFVLRTSRALAHIAERMPRERLLEAVGAATDTDVLFRSLREAAAFGAEIEPDDPDPLTEALLRGSEMKREMLKAEGGAVSAQELAGHLSMTPQGLGRKRERNQVFWLEAGDGYVYPAFQIGRDGLLAGIREILGAFTVEDPWMRVNFMLTGDIRLGGRRPIDLLREGMVDEVVMAAAAYGEHGAA</sequence>
<evidence type="ECO:0008006" key="3">
    <source>
        <dbReference type="Google" id="ProtNLM"/>
    </source>
</evidence>
<evidence type="ECO:0000313" key="1">
    <source>
        <dbReference type="EMBL" id="GLS17157.1"/>
    </source>
</evidence>
<dbReference type="Proteomes" id="UP001156882">
    <property type="component" value="Unassembled WGS sequence"/>
</dbReference>
<gene>
    <name evidence="1" type="ORF">GCM10007874_01720</name>
</gene>
<protein>
    <recommendedName>
        <fullName evidence="3">Antitoxin Xre/MbcA/ParS-like toxin-binding domain-containing protein</fullName>
    </recommendedName>
</protein>
<proteinExistence type="predicted"/>
<accession>A0ABQ6CG14</accession>
<organism evidence="1 2">
    <name type="scientific">Labrys miyagiensis</name>
    <dbReference type="NCBI Taxonomy" id="346912"/>
    <lineage>
        <taxon>Bacteria</taxon>
        <taxon>Pseudomonadati</taxon>
        <taxon>Pseudomonadota</taxon>
        <taxon>Alphaproteobacteria</taxon>
        <taxon>Hyphomicrobiales</taxon>
        <taxon>Xanthobacteraceae</taxon>
        <taxon>Labrys</taxon>
    </lineage>
</organism>
<name>A0ABQ6CG14_9HYPH</name>
<evidence type="ECO:0000313" key="2">
    <source>
        <dbReference type="Proteomes" id="UP001156882"/>
    </source>
</evidence>
<keyword evidence="2" id="KW-1185">Reference proteome</keyword>
<reference evidence="2" key="1">
    <citation type="journal article" date="2019" name="Int. J. Syst. Evol. Microbiol.">
        <title>The Global Catalogue of Microorganisms (GCM) 10K type strain sequencing project: providing services to taxonomists for standard genome sequencing and annotation.</title>
        <authorList>
            <consortium name="The Broad Institute Genomics Platform"/>
            <consortium name="The Broad Institute Genome Sequencing Center for Infectious Disease"/>
            <person name="Wu L."/>
            <person name="Ma J."/>
        </authorList>
    </citation>
    <scope>NUCLEOTIDE SEQUENCE [LARGE SCALE GENOMIC DNA]</scope>
    <source>
        <strain evidence="2">NBRC 101365</strain>
    </source>
</reference>
<comment type="caution">
    <text evidence="1">The sequence shown here is derived from an EMBL/GenBank/DDBJ whole genome shotgun (WGS) entry which is preliminary data.</text>
</comment>